<evidence type="ECO:0000256" key="1">
    <source>
        <dbReference type="SAM" id="SignalP"/>
    </source>
</evidence>
<name>A0A379EZ15_9BACT</name>
<evidence type="ECO:0000313" key="2">
    <source>
        <dbReference type="EMBL" id="SUC11638.1"/>
    </source>
</evidence>
<dbReference type="Pfam" id="PF13306">
    <property type="entry name" value="LRR_5"/>
    <property type="match status" value="3"/>
</dbReference>
<feature type="chain" id="PRO_5016996259" description="Bacterial surface protein 26-residue repeat" evidence="1">
    <location>
        <begin position="21"/>
        <end position="534"/>
    </location>
</feature>
<dbReference type="Gene3D" id="3.80.10.10">
    <property type="entry name" value="Ribonuclease Inhibitor"/>
    <property type="match status" value="2"/>
</dbReference>
<dbReference type="RefSeq" id="WP_115082895.1">
    <property type="nucleotide sequence ID" value="NZ_UGTP01000001.1"/>
</dbReference>
<dbReference type="OrthoDB" id="1073786at2"/>
<dbReference type="InterPro" id="IPR053139">
    <property type="entry name" value="Surface_bspA-like"/>
</dbReference>
<dbReference type="InterPro" id="IPR032675">
    <property type="entry name" value="LRR_dom_sf"/>
</dbReference>
<feature type="signal peptide" evidence="1">
    <location>
        <begin position="1"/>
        <end position="20"/>
    </location>
</feature>
<dbReference type="AlphaFoldDB" id="A0A379EZ15"/>
<dbReference type="SUPFAM" id="SSF52058">
    <property type="entry name" value="L domain-like"/>
    <property type="match status" value="1"/>
</dbReference>
<dbReference type="PANTHER" id="PTHR45661">
    <property type="entry name" value="SURFACE ANTIGEN"/>
    <property type="match status" value="1"/>
</dbReference>
<evidence type="ECO:0008006" key="4">
    <source>
        <dbReference type="Google" id="ProtNLM"/>
    </source>
</evidence>
<dbReference type="GeneID" id="78570229"/>
<dbReference type="Proteomes" id="UP000254235">
    <property type="component" value="Unassembled WGS sequence"/>
</dbReference>
<reference evidence="2 3" key="1">
    <citation type="submission" date="2018-06" db="EMBL/GenBank/DDBJ databases">
        <authorList>
            <consortium name="Pathogen Informatics"/>
            <person name="Doyle S."/>
        </authorList>
    </citation>
    <scope>NUCLEOTIDE SEQUENCE [LARGE SCALE GENOMIC DNA]</scope>
    <source>
        <strain evidence="2 3">NCTC13043</strain>
    </source>
</reference>
<gene>
    <name evidence="2" type="ORF">NCTC13043_00494</name>
</gene>
<proteinExistence type="predicted"/>
<dbReference type="InterPro" id="IPR026906">
    <property type="entry name" value="LRR_5"/>
</dbReference>
<organism evidence="2 3">
    <name type="scientific">Prevotella pallens</name>
    <dbReference type="NCBI Taxonomy" id="60133"/>
    <lineage>
        <taxon>Bacteria</taxon>
        <taxon>Pseudomonadati</taxon>
        <taxon>Bacteroidota</taxon>
        <taxon>Bacteroidia</taxon>
        <taxon>Bacteroidales</taxon>
        <taxon>Prevotellaceae</taxon>
        <taxon>Prevotella</taxon>
    </lineage>
</organism>
<dbReference type="EMBL" id="UGTP01000001">
    <property type="protein sequence ID" value="SUC11638.1"/>
    <property type="molecule type" value="Genomic_DNA"/>
</dbReference>
<protein>
    <recommendedName>
        <fullName evidence="4">Bacterial surface protein 26-residue repeat</fullName>
    </recommendedName>
</protein>
<dbReference type="PANTHER" id="PTHR45661:SF3">
    <property type="entry name" value="IG-LIKE DOMAIN-CONTAINING PROTEIN"/>
    <property type="match status" value="1"/>
</dbReference>
<sequence>MKKILLTTFVILCSVMTVFAQDDYKIKEDAYFNQRVIELTKAGTLEAQVMDVFEDVDVQGIKVIGPMNDKDLRFLAKLAKGGTLRDLHSANLHEAKFESIPEGCFQDLTYFMYIYFPETLKTINDNAFKNCNLRAVVLNNGLETIGKYAFYGTHSKSLSIPASVKNIGDAAFGGNKDYTDVKVDANNENFKVENNLLCNVKEHKVLQCFNMAEGAVEIPNGIECIGDGAFSPLKKVTSVSIPASLKQIGSEVFSETYALNHIDVSAENTTFSAVDGVLFNNNQSVLYTYPASKNGKTYTVPSTVKQIADGAFAQTGGQNAHEGMTSKEKKEYNLTKVVVPAGVESIGNNAFLFSGITSIDLPYTLKSIGSSCFYYTDLTKITIPEGITRLENSTFGACASLESVVLPSTLKYIGKEIFAVYNSSLTDISIYATEVPECDADAFSTFDNSVTLHVMGNAKQKYEDDSVFGSGIFDSIVGDLTPTNVTNAQQNATNVVEVGIYNTNGVRLQHKVRGLNIIKMSDGSVRKVMVNAQN</sequence>
<evidence type="ECO:0000313" key="3">
    <source>
        <dbReference type="Proteomes" id="UP000254235"/>
    </source>
</evidence>
<keyword evidence="1" id="KW-0732">Signal</keyword>
<accession>A0A379EZ15</accession>